<name>F8FF75_PAEMK</name>
<dbReference type="Proteomes" id="UP000006620">
    <property type="component" value="Chromosome"/>
</dbReference>
<accession>F8FF75</accession>
<feature type="compositionally biased region" description="Basic and acidic residues" evidence="1">
    <location>
        <begin position="8"/>
        <end position="35"/>
    </location>
</feature>
<evidence type="ECO:0000313" key="2">
    <source>
        <dbReference type="EMBL" id="AEI41793.1"/>
    </source>
</evidence>
<reference evidence="3" key="1">
    <citation type="submission" date="2011-06" db="EMBL/GenBank/DDBJ databases">
        <title>Complete genome sequence of Paenibacillus mucilaginosus KNP414.</title>
        <authorList>
            <person name="Wang J."/>
            <person name="Hu S."/>
            <person name="Hu X."/>
            <person name="Zhang B."/>
            <person name="Dong D."/>
            <person name="Zhang S."/>
            <person name="Zhao K."/>
            <person name="Wu D."/>
        </authorList>
    </citation>
    <scope>NUCLEOTIDE SEQUENCE [LARGE SCALE GENOMIC DNA]</scope>
    <source>
        <strain evidence="3">KNP414</strain>
    </source>
</reference>
<reference evidence="2 3" key="2">
    <citation type="journal article" date="2013" name="Genome Announc.">
        <title>Genome Sequence of Growth-Improving Paenibacillus mucilaginosus Strain KNP414.</title>
        <authorList>
            <person name="Lu J.J."/>
            <person name="Wang J.F."/>
            <person name="Hu X.F."/>
        </authorList>
    </citation>
    <scope>NUCLEOTIDE SEQUENCE [LARGE SCALE GENOMIC DNA]</scope>
    <source>
        <strain evidence="2 3">KNP414</strain>
    </source>
</reference>
<evidence type="ECO:0000256" key="1">
    <source>
        <dbReference type="SAM" id="MobiDB-lite"/>
    </source>
</evidence>
<dbReference type="EMBL" id="CP002869">
    <property type="protein sequence ID" value="AEI41793.1"/>
    <property type="molecule type" value="Genomic_DNA"/>
</dbReference>
<dbReference type="AlphaFoldDB" id="F8FF75"/>
<dbReference type="KEGG" id="pms:KNP414_03235"/>
<organism evidence="2 3">
    <name type="scientific">Paenibacillus mucilaginosus (strain KNP414)</name>
    <dbReference type="NCBI Taxonomy" id="1036673"/>
    <lineage>
        <taxon>Bacteria</taxon>
        <taxon>Bacillati</taxon>
        <taxon>Bacillota</taxon>
        <taxon>Bacilli</taxon>
        <taxon>Bacillales</taxon>
        <taxon>Paenibacillaceae</taxon>
        <taxon>Paenibacillus</taxon>
    </lineage>
</organism>
<dbReference type="HOGENOM" id="CLU_3273782_0_0_9"/>
<sequence length="41" mass="4740">MKPGNEPEGERPAARADDPDRRIDRIQPYRDSGRDTEEELT</sequence>
<feature type="region of interest" description="Disordered" evidence="1">
    <location>
        <begin position="1"/>
        <end position="41"/>
    </location>
</feature>
<protein>
    <submittedName>
        <fullName evidence="2">Uncharacterized protein</fullName>
    </submittedName>
</protein>
<evidence type="ECO:0000313" key="3">
    <source>
        <dbReference type="Proteomes" id="UP000006620"/>
    </source>
</evidence>
<gene>
    <name evidence="2" type="ordered locus">KNP414_03235</name>
</gene>
<proteinExistence type="predicted"/>